<evidence type="ECO:0000256" key="3">
    <source>
        <dbReference type="ARBA" id="ARBA00022692"/>
    </source>
</evidence>
<evidence type="ECO:0000256" key="2">
    <source>
        <dbReference type="ARBA" id="ARBA00008108"/>
    </source>
</evidence>
<dbReference type="AlphaFoldDB" id="A0A401RLA2"/>
<dbReference type="PANTHER" id="PTHR17613:SF10">
    <property type="entry name" value="TESTIS-SPECIFIC PROTEIN TEX28"/>
    <property type="match status" value="1"/>
</dbReference>
<feature type="region of interest" description="Disordered" evidence="8">
    <location>
        <begin position="40"/>
        <end position="64"/>
    </location>
</feature>
<gene>
    <name evidence="10" type="ORF">chiPu_0018144</name>
</gene>
<evidence type="ECO:0000256" key="4">
    <source>
        <dbReference type="ARBA" id="ARBA00022989"/>
    </source>
</evidence>
<accession>A0A401RLA2</accession>
<sequence length="648" mass="74304">MEPVPKSSSPSLMASDRVQGKGTTLLKVNKVLAKGMRQLFANQREPSAEVEERSQAGTGHSLHEKSSFLRSFMIPLDDELSVLTESQRTSIAEPSLRSNQKVVIQTSSDRWRRSASGFRRHFIPKMGRKSPVLSKRREETIREKQVQPQDDEVEEEEEEEEQEDSWPAPHHSLQAFKPPELLGTAKTQRNLHSSIKMNTQTMTEKFLGMDTDSIISVEEAKAKSKTRFGDSRRFSLYHRLPKIRSSKKEKADAAEVTSLALPPSPPAFSVSETSEQLSDNSHVEEEVLLQELKTEQGLLQQKILKISEQIRVQQTHRNTNVSEYLRLIARTDHSQAFRLKQAFEKKNHYLTSVILQLQRRLQQYVRKQQQLERELELLREKNPSLFAIQGLRSDHLLEDNQTESPFHSEASSLSKANLLAHALSEIQGISKETPLDKFNPPYQTTHPLQQLSLPDDDYSITTSFSEDLQDLAGLNYDIKTSGMNSSDRQNTGYLSILEELTDIKETQLNLELSFKNIAEQYNQHYSVFQESLEEEKYRYLPIIPTMEVLENFQSKMARLEQQQQAAQGEILDHVNTRELLGKTMNLLLIIIAVILMLMSTISAVVSPFIKTRARTISTGMVVVLLLFAWHNWELLTASITRRVIFRWR</sequence>
<feature type="region of interest" description="Disordered" evidence="8">
    <location>
        <begin position="1"/>
        <end position="20"/>
    </location>
</feature>
<evidence type="ECO:0000256" key="6">
    <source>
        <dbReference type="ARBA" id="ARBA00023136"/>
    </source>
</evidence>
<dbReference type="InterPro" id="IPR019394">
    <property type="entry name" value="TEX28/TMCC"/>
</dbReference>
<keyword evidence="3 9" id="KW-0812">Transmembrane</keyword>
<evidence type="ECO:0000256" key="5">
    <source>
        <dbReference type="ARBA" id="ARBA00023054"/>
    </source>
</evidence>
<keyword evidence="11" id="KW-1185">Reference proteome</keyword>
<feature type="transmembrane region" description="Helical" evidence="9">
    <location>
        <begin position="586"/>
        <end position="609"/>
    </location>
</feature>
<reference evidence="10 11" key="1">
    <citation type="journal article" date="2018" name="Nat. Ecol. Evol.">
        <title>Shark genomes provide insights into elasmobranch evolution and the origin of vertebrates.</title>
        <authorList>
            <person name="Hara Y"/>
            <person name="Yamaguchi K"/>
            <person name="Onimaru K"/>
            <person name="Kadota M"/>
            <person name="Koyanagi M"/>
            <person name="Keeley SD"/>
            <person name="Tatsumi K"/>
            <person name="Tanaka K"/>
            <person name="Motone F"/>
            <person name="Kageyama Y"/>
            <person name="Nozu R"/>
            <person name="Adachi N"/>
            <person name="Nishimura O"/>
            <person name="Nakagawa R"/>
            <person name="Tanegashima C"/>
            <person name="Kiyatake I"/>
            <person name="Matsumoto R"/>
            <person name="Murakumo K"/>
            <person name="Nishida K"/>
            <person name="Terakita A"/>
            <person name="Kuratani S"/>
            <person name="Sato K"/>
            <person name="Hyodo S Kuraku.S."/>
        </authorList>
    </citation>
    <scope>NUCLEOTIDE SEQUENCE [LARGE SCALE GENOMIC DNA]</scope>
</reference>
<dbReference type="OrthoDB" id="10072335at2759"/>
<keyword evidence="6 9" id="KW-0472">Membrane</keyword>
<comment type="subcellular location">
    <subcellularLocation>
        <location evidence="1">Membrane</location>
    </subcellularLocation>
</comment>
<name>A0A401RLA2_CHIPU</name>
<evidence type="ECO:0000256" key="8">
    <source>
        <dbReference type="SAM" id="MobiDB-lite"/>
    </source>
</evidence>
<feature type="compositionally biased region" description="Polar residues" evidence="8">
    <location>
        <begin position="1"/>
        <end position="12"/>
    </location>
</feature>
<dbReference type="PANTHER" id="PTHR17613">
    <property type="entry name" value="CEREBRAL PROTEIN-11-RELATED"/>
    <property type="match status" value="1"/>
</dbReference>
<dbReference type="STRING" id="137246.A0A401RLA2"/>
<dbReference type="GO" id="GO:0012505">
    <property type="term" value="C:endomembrane system"/>
    <property type="evidence" value="ECO:0007669"/>
    <property type="project" value="TreeGrafter"/>
</dbReference>
<evidence type="ECO:0000256" key="7">
    <source>
        <dbReference type="SAM" id="Coils"/>
    </source>
</evidence>
<evidence type="ECO:0000256" key="1">
    <source>
        <dbReference type="ARBA" id="ARBA00004370"/>
    </source>
</evidence>
<feature type="coiled-coil region" evidence="7">
    <location>
        <begin position="354"/>
        <end position="381"/>
    </location>
</feature>
<protein>
    <submittedName>
        <fullName evidence="10">Uncharacterized protein</fullName>
    </submittedName>
</protein>
<dbReference type="Pfam" id="PF10267">
    <property type="entry name" value="Tmemb_cc2"/>
    <property type="match status" value="2"/>
</dbReference>
<evidence type="ECO:0000313" key="11">
    <source>
        <dbReference type="Proteomes" id="UP000287033"/>
    </source>
</evidence>
<keyword evidence="5 7" id="KW-0175">Coiled coil</keyword>
<dbReference type="GO" id="GO:0016020">
    <property type="term" value="C:membrane"/>
    <property type="evidence" value="ECO:0007669"/>
    <property type="project" value="UniProtKB-SubCell"/>
</dbReference>
<dbReference type="EMBL" id="BEZZ01001482">
    <property type="protein sequence ID" value="GCC18961.1"/>
    <property type="molecule type" value="Genomic_DNA"/>
</dbReference>
<evidence type="ECO:0000313" key="10">
    <source>
        <dbReference type="EMBL" id="GCC18961.1"/>
    </source>
</evidence>
<feature type="compositionally biased region" description="Basic and acidic residues" evidence="8">
    <location>
        <begin position="135"/>
        <end position="145"/>
    </location>
</feature>
<organism evidence="10 11">
    <name type="scientific">Chiloscyllium punctatum</name>
    <name type="common">Brownbanded bambooshark</name>
    <name type="synonym">Hemiscyllium punctatum</name>
    <dbReference type="NCBI Taxonomy" id="137246"/>
    <lineage>
        <taxon>Eukaryota</taxon>
        <taxon>Metazoa</taxon>
        <taxon>Chordata</taxon>
        <taxon>Craniata</taxon>
        <taxon>Vertebrata</taxon>
        <taxon>Chondrichthyes</taxon>
        <taxon>Elasmobranchii</taxon>
        <taxon>Galeomorphii</taxon>
        <taxon>Galeoidea</taxon>
        <taxon>Orectolobiformes</taxon>
        <taxon>Hemiscylliidae</taxon>
        <taxon>Chiloscyllium</taxon>
    </lineage>
</organism>
<evidence type="ECO:0000256" key="9">
    <source>
        <dbReference type="SAM" id="Phobius"/>
    </source>
</evidence>
<comment type="caution">
    <text evidence="10">The sequence shown here is derived from an EMBL/GenBank/DDBJ whole genome shotgun (WGS) entry which is preliminary data.</text>
</comment>
<feature type="region of interest" description="Disordered" evidence="8">
    <location>
        <begin position="125"/>
        <end position="171"/>
    </location>
</feature>
<comment type="similarity">
    <text evidence="2">Belongs to the TEX28 family.</text>
</comment>
<keyword evidence="4 9" id="KW-1133">Transmembrane helix</keyword>
<proteinExistence type="inferred from homology"/>
<feature type="compositionally biased region" description="Acidic residues" evidence="8">
    <location>
        <begin position="149"/>
        <end position="164"/>
    </location>
</feature>
<dbReference type="Proteomes" id="UP000287033">
    <property type="component" value="Unassembled WGS sequence"/>
</dbReference>